<evidence type="ECO:0000313" key="2">
    <source>
        <dbReference type="Proteomes" id="UP000051679"/>
    </source>
</evidence>
<reference evidence="1 2" key="1">
    <citation type="journal article" date="2015" name="Genome Announc.">
        <title>Expanding the biotechnology potential of lactobacilli through comparative genomics of 213 strains and associated genera.</title>
        <authorList>
            <person name="Sun Z."/>
            <person name="Harris H.M."/>
            <person name="McCann A."/>
            <person name="Guo C."/>
            <person name="Argimon S."/>
            <person name="Zhang W."/>
            <person name="Yang X."/>
            <person name="Jeffery I.B."/>
            <person name="Cooney J.C."/>
            <person name="Kagawa T.F."/>
            <person name="Liu W."/>
            <person name="Song Y."/>
            <person name="Salvetti E."/>
            <person name="Wrobel A."/>
            <person name="Rasinkangas P."/>
            <person name="Parkhill J."/>
            <person name="Rea M.C."/>
            <person name="O'Sullivan O."/>
            <person name="Ritari J."/>
            <person name="Douillard F.P."/>
            <person name="Paul Ross R."/>
            <person name="Yang R."/>
            <person name="Briner A.E."/>
            <person name="Felis G.E."/>
            <person name="de Vos W.M."/>
            <person name="Barrangou R."/>
            <person name="Klaenhammer T.R."/>
            <person name="Caufield P.W."/>
            <person name="Cui Y."/>
            <person name="Zhang H."/>
            <person name="O'Toole P.W."/>
        </authorList>
    </citation>
    <scope>NUCLEOTIDE SEQUENCE [LARGE SCALE GENOMIC DNA]</scope>
    <source>
        <strain evidence="1 2">DSM 20505</strain>
    </source>
</reference>
<proteinExistence type="predicted"/>
<dbReference type="InterPro" id="IPR013324">
    <property type="entry name" value="RNA_pol_sigma_r3/r4-like"/>
</dbReference>
<dbReference type="Gene3D" id="1.10.10.10">
    <property type="entry name" value="Winged helix-like DNA-binding domain superfamily/Winged helix DNA-binding domain"/>
    <property type="match status" value="1"/>
</dbReference>
<gene>
    <name evidence="1" type="ORF">FC18_GL001654</name>
</gene>
<dbReference type="Proteomes" id="UP000051679">
    <property type="component" value="Unassembled WGS sequence"/>
</dbReference>
<dbReference type="EMBL" id="AYYO01000032">
    <property type="protein sequence ID" value="KRM55095.1"/>
    <property type="molecule type" value="Genomic_DNA"/>
</dbReference>
<comment type="caution">
    <text evidence="1">The sequence shown here is derived from an EMBL/GenBank/DDBJ whole genome shotgun (WGS) entry which is preliminary data.</text>
</comment>
<keyword evidence="2" id="KW-1185">Reference proteome</keyword>
<evidence type="ECO:0000313" key="1">
    <source>
        <dbReference type="EMBL" id="KRM55095.1"/>
    </source>
</evidence>
<dbReference type="InterPro" id="IPR036388">
    <property type="entry name" value="WH-like_DNA-bd_sf"/>
</dbReference>
<dbReference type="SUPFAM" id="SSF88659">
    <property type="entry name" value="Sigma3 and sigma4 domains of RNA polymerase sigma factors"/>
    <property type="match status" value="1"/>
</dbReference>
<sequence>MKLKIGSEFEQTRWNQSLFVLDLLIPDSIGDMVEDYWNGVDDRLREIVFAREVQQPTSTLQELAVGYGLTRERIRQMESQAIHEYYDWWDNLNLSLKLLISDKQEHIQLDSLYTPLQAQLIMRLIVKKKHPELGQWVYTADSLFSKFKMSLKQVVMDKRWIKNSDIRDSMNADCSIFTQADLEKGMHSLGFHFVQDVSVWTQNKGLTMTELIQQYMSQFNLKVINADEQSFERIDSWSKHYFNRKIATSMRAFKAGLGKNTNLLPVGNGAFRAYQADRYPQPLLHLTKNKLDKRFEEGYLFARDAWLLDTVKVQLADDMTKDEWYQAFKREYSAEYSFGTGRNNDVYPLSQKQLTINQQIELVARQNLKGYSLFQLKQDYGWEPYSVQQATSVTPSIYLHHNQLFWVNVVEADKIIKTAMSEYFEQTFKTTELTTMQKAYDFFNEFMLDQDPKAFDEMQIYNVEALSSYLSSFSEIDIVGNFFIIDSNGLPDLPRESRKVWAEYLQRIACKPLTEYQIFEAVNADGTTRSTWDQGHELKMKDARIVPISKDLFVASRNILRTDELDSLVHRSMSSLLDKKAFVATQTLSDDVYTSLPDAHNREFPDQIFSWTPELFISYAEKLGYLRLSWPKSMIRGNCDVLVPKTSSFNSMEALMASLIIEWMKSETNENNLFVHAASLGLVPKRVDEYKQRFSRLFMNDQGFTVDGLGNVKRQKK</sequence>
<evidence type="ECO:0008006" key="3">
    <source>
        <dbReference type="Google" id="ProtNLM"/>
    </source>
</evidence>
<dbReference type="AlphaFoldDB" id="A0A0R1ZJG8"/>
<dbReference type="STRING" id="1291052.FC18_GL001654"/>
<dbReference type="PATRIC" id="fig|1291052.5.peg.1685"/>
<accession>A0A0R1ZJG8</accession>
<dbReference type="OrthoDB" id="2784268at2"/>
<organism evidence="1 2">
    <name type="scientific">Lacticaseibacillus sharpeae JCM 1186 = DSM 20505</name>
    <dbReference type="NCBI Taxonomy" id="1291052"/>
    <lineage>
        <taxon>Bacteria</taxon>
        <taxon>Bacillati</taxon>
        <taxon>Bacillota</taxon>
        <taxon>Bacilli</taxon>
        <taxon>Lactobacillales</taxon>
        <taxon>Lactobacillaceae</taxon>
        <taxon>Lacticaseibacillus</taxon>
    </lineage>
</organism>
<protein>
    <recommendedName>
        <fullName evidence="3">RNA polymerase sigma-70 region 4 domain-containing protein</fullName>
    </recommendedName>
</protein>
<name>A0A0R1ZJG8_9LACO</name>